<comment type="cofactor">
    <cofactor evidence="5">
        <name>Zn(2+)</name>
        <dbReference type="ChEBI" id="CHEBI:29105"/>
    </cofactor>
</comment>
<keyword evidence="9" id="KW-1185">Reference proteome</keyword>
<name>A0A5B0LN75_PUCGR</name>
<evidence type="ECO:0000259" key="6">
    <source>
        <dbReference type="PROSITE" id="PS50970"/>
    </source>
</evidence>
<comment type="caution">
    <text evidence="7">The sequence shown here is derived from an EMBL/GenBank/DDBJ whole genome shotgun (WGS) entry which is preliminary data.</text>
</comment>
<dbReference type="GO" id="GO:0033528">
    <property type="term" value="P:S-methylmethionine cycle"/>
    <property type="evidence" value="ECO:0007669"/>
    <property type="project" value="TreeGrafter"/>
</dbReference>
<evidence type="ECO:0000256" key="3">
    <source>
        <dbReference type="ARBA" id="ARBA00022723"/>
    </source>
</evidence>
<dbReference type="InterPro" id="IPR051486">
    <property type="entry name" value="Hcy_S-methyltransferase"/>
</dbReference>
<dbReference type="PROSITE" id="PS50970">
    <property type="entry name" value="HCY"/>
    <property type="match status" value="1"/>
</dbReference>
<dbReference type="GO" id="GO:0046872">
    <property type="term" value="F:metal ion binding"/>
    <property type="evidence" value="ECO:0007669"/>
    <property type="project" value="UniProtKB-KW"/>
</dbReference>
<dbReference type="AlphaFoldDB" id="A0A5B0LN75"/>
<organism evidence="7 10">
    <name type="scientific">Puccinia graminis f. sp. tritici</name>
    <dbReference type="NCBI Taxonomy" id="56615"/>
    <lineage>
        <taxon>Eukaryota</taxon>
        <taxon>Fungi</taxon>
        <taxon>Dikarya</taxon>
        <taxon>Basidiomycota</taxon>
        <taxon>Pucciniomycotina</taxon>
        <taxon>Pucciniomycetes</taxon>
        <taxon>Pucciniales</taxon>
        <taxon>Pucciniaceae</taxon>
        <taxon>Puccinia</taxon>
    </lineage>
</organism>
<sequence length="370" mass="40646">MERLFPNHAGHPKIVLMDGGSGTTLEDEFGCRLKSQLWSSELLLNRPEILSSLHHAWEQAGAQIISTASYQATLEGFKSLLSQSSRGETGEKDVGSDVSLQLLRRSVALARDSLSGSNARVALSLGPYGATLTPGQEYSGCYPAPYDSEEKLVNFHLDRLMDYAQDYSTWEKVDIVLFETVPNLTEARAIRRAWKKFERTLHDLIRRSTTGVNSDSSSKPWVISFVFPTSTGQFPTGENPSEVLQAALITDADAELAEPSGVGINCTKLDNLQPILEAWRTSAVDHSKTWLWLYPDGGPTYDSVNRSWTGSPITHQEWANQLFTIASNFSASWAGIVLGGCCKAGTPHIRALHQLLSSTARNEDSLNNSD</sequence>
<dbReference type="PANTHER" id="PTHR46015">
    <property type="entry name" value="ZGC:172121"/>
    <property type="match status" value="1"/>
</dbReference>
<protein>
    <submittedName>
        <fullName evidence="7">AdoMet-homocysteine methyltransferase</fullName>
    </submittedName>
</protein>
<keyword evidence="3 5" id="KW-0479">Metal-binding</keyword>
<dbReference type="InterPro" id="IPR036589">
    <property type="entry name" value="HCY_dom_sf"/>
</dbReference>
<reference evidence="9 10" key="1">
    <citation type="submission" date="2019-05" db="EMBL/GenBank/DDBJ databases">
        <title>Emergence of the Ug99 lineage of the wheat stem rust pathogen through somatic hybridization.</title>
        <authorList>
            <person name="Li F."/>
            <person name="Upadhyaya N.M."/>
            <person name="Sperschneider J."/>
            <person name="Matny O."/>
            <person name="Nguyen-Phuc H."/>
            <person name="Mago R."/>
            <person name="Raley C."/>
            <person name="Miller M.E."/>
            <person name="Silverstein K.A.T."/>
            <person name="Henningsen E."/>
            <person name="Hirsch C.D."/>
            <person name="Visser B."/>
            <person name="Pretorius Z.A."/>
            <person name="Steffenson B.J."/>
            <person name="Schwessinger B."/>
            <person name="Dodds P.N."/>
            <person name="Figueroa M."/>
        </authorList>
    </citation>
    <scope>NUCLEOTIDE SEQUENCE [LARGE SCALE GENOMIC DNA]</scope>
    <source>
        <strain evidence="8">21-0</strain>
        <strain evidence="7 10">Ug99</strain>
    </source>
</reference>
<gene>
    <name evidence="7" type="primary">SAM4_1</name>
    <name evidence="8" type="ORF">PGT21_014607</name>
    <name evidence="7" type="ORF">PGTUg99_016154</name>
</gene>
<evidence type="ECO:0000256" key="2">
    <source>
        <dbReference type="ARBA" id="ARBA00022679"/>
    </source>
</evidence>
<dbReference type="EMBL" id="VSWC01000092">
    <property type="protein sequence ID" value="KAA1090820.1"/>
    <property type="molecule type" value="Genomic_DNA"/>
</dbReference>
<dbReference type="GO" id="GO:0009086">
    <property type="term" value="P:methionine biosynthetic process"/>
    <property type="evidence" value="ECO:0007669"/>
    <property type="project" value="TreeGrafter"/>
</dbReference>
<evidence type="ECO:0000313" key="9">
    <source>
        <dbReference type="Proteomes" id="UP000324748"/>
    </source>
</evidence>
<dbReference type="SUPFAM" id="SSF82282">
    <property type="entry name" value="Homocysteine S-methyltransferase"/>
    <property type="match status" value="1"/>
</dbReference>
<evidence type="ECO:0000313" key="7">
    <source>
        <dbReference type="EMBL" id="KAA1065403.1"/>
    </source>
</evidence>
<evidence type="ECO:0000256" key="5">
    <source>
        <dbReference type="PROSITE-ProRule" id="PRU00333"/>
    </source>
</evidence>
<evidence type="ECO:0000256" key="1">
    <source>
        <dbReference type="ARBA" id="ARBA00022603"/>
    </source>
</evidence>
<feature type="binding site" evidence="5">
    <location>
        <position position="266"/>
    </location>
    <ligand>
        <name>Zn(2+)</name>
        <dbReference type="ChEBI" id="CHEBI:29105"/>
    </ligand>
</feature>
<feature type="domain" description="Hcy-binding" evidence="6">
    <location>
        <begin position="3"/>
        <end position="356"/>
    </location>
</feature>
<accession>A0A5B0LN75</accession>
<dbReference type="EMBL" id="VDEP01000510">
    <property type="protein sequence ID" value="KAA1065403.1"/>
    <property type="molecule type" value="Genomic_DNA"/>
</dbReference>
<dbReference type="InterPro" id="IPR003726">
    <property type="entry name" value="HCY_dom"/>
</dbReference>
<dbReference type="Proteomes" id="UP000324748">
    <property type="component" value="Unassembled WGS sequence"/>
</dbReference>
<feature type="binding site" evidence="5">
    <location>
        <position position="342"/>
    </location>
    <ligand>
        <name>Zn(2+)</name>
        <dbReference type="ChEBI" id="CHEBI:29105"/>
    </ligand>
</feature>
<keyword evidence="1 5" id="KW-0489">Methyltransferase</keyword>
<dbReference type="Pfam" id="PF02574">
    <property type="entry name" value="S-methyl_trans"/>
    <property type="match status" value="1"/>
</dbReference>
<feature type="binding site" evidence="5">
    <location>
        <position position="341"/>
    </location>
    <ligand>
        <name>Zn(2+)</name>
        <dbReference type="ChEBI" id="CHEBI:29105"/>
    </ligand>
</feature>
<dbReference type="PANTHER" id="PTHR46015:SF1">
    <property type="entry name" value="HOMOCYSTEINE S-METHYLTRANSFERASE-LIKE ISOFORM 1"/>
    <property type="match status" value="1"/>
</dbReference>
<proteinExistence type="predicted"/>
<keyword evidence="4 5" id="KW-0862">Zinc</keyword>
<evidence type="ECO:0000256" key="4">
    <source>
        <dbReference type="ARBA" id="ARBA00022833"/>
    </source>
</evidence>
<keyword evidence="2 5" id="KW-0808">Transferase</keyword>
<dbReference type="OrthoDB" id="261426at2759"/>
<dbReference type="Proteomes" id="UP000325313">
    <property type="component" value="Unassembled WGS sequence"/>
</dbReference>
<evidence type="ECO:0000313" key="8">
    <source>
        <dbReference type="EMBL" id="KAA1090820.1"/>
    </source>
</evidence>
<dbReference type="Gene3D" id="3.20.20.330">
    <property type="entry name" value="Homocysteine-binding-like domain"/>
    <property type="match status" value="1"/>
</dbReference>
<evidence type="ECO:0000313" key="10">
    <source>
        <dbReference type="Proteomes" id="UP000325313"/>
    </source>
</evidence>
<dbReference type="GO" id="GO:0008898">
    <property type="term" value="F:S-adenosylmethionine-homocysteine S-methyltransferase activity"/>
    <property type="evidence" value="ECO:0007669"/>
    <property type="project" value="TreeGrafter"/>
</dbReference>
<dbReference type="GO" id="GO:0032259">
    <property type="term" value="P:methylation"/>
    <property type="evidence" value="ECO:0007669"/>
    <property type="project" value="UniProtKB-KW"/>
</dbReference>